<reference evidence="3 4" key="1">
    <citation type="submission" date="2016-02" db="EMBL/GenBank/DDBJ databases">
        <title>Genome sequence of Moorella mulderi DSM 14980.</title>
        <authorList>
            <person name="Poehlein A."/>
            <person name="Daniel R."/>
        </authorList>
    </citation>
    <scope>NUCLEOTIDE SEQUENCE [LARGE SCALE GENOMIC DNA]</scope>
    <source>
        <strain evidence="3 4">DSM 14980</strain>
    </source>
</reference>
<keyword evidence="4" id="KW-1185">Reference proteome</keyword>
<keyword evidence="1" id="KW-0812">Transmembrane</keyword>
<dbReference type="Proteomes" id="UP000075670">
    <property type="component" value="Unassembled WGS sequence"/>
</dbReference>
<protein>
    <submittedName>
        <fullName evidence="3">Tripartite tricarboxylate transporter TctB family protein</fullName>
    </submittedName>
</protein>
<feature type="transmembrane region" description="Helical" evidence="1">
    <location>
        <begin position="114"/>
        <end position="136"/>
    </location>
</feature>
<proteinExistence type="predicted"/>
<dbReference type="PATRIC" id="fig|1122241.3.peg.2265"/>
<comment type="caution">
    <text evidence="3">The sequence shown here is derived from an EMBL/GenBank/DDBJ whole genome shotgun (WGS) entry which is preliminary data.</text>
</comment>
<dbReference type="AlphaFoldDB" id="A0A151AW25"/>
<name>A0A151AW25_9FIRM</name>
<keyword evidence="1" id="KW-1133">Transmembrane helix</keyword>
<keyword evidence="1" id="KW-0472">Membrane</keyword>
<dbReference type="EMBL" id="LTBC01000008">
    <property type="protein sequence ID" value="KYH31762.1"/>
    <property type="molecule type" value="Genomic_DNA"/>
</dbReference>
<dbReference type="Pfam" id="PF07331">
    <property type="entry name" value="TctB"/>
    <property type="match status" value="1"/>
</dbReference>
<accession>A0A151AW25</accession>
<gene>
    <name evidence="3" type="ORF">MOMUL_21280</name>
</gene>
<evidence type="ECO:0000259" key="2">
    <source>
        <dbReference type="Pfam" id="PF07331"/>
    </source>
</evidence>
<organism evidence="3 4">
    <name type="scientific">Moorella mulderi DSM 14980</name>
    <dbReference type="NCBI Taxonomy" id="1122241"/>
    <lineage>
        <taxon>Bacteria</taxon>
        <taxon>Bacillati</taxon>
        <taxon>Bacillota</taxon>
        <taxon>Clostridia</taxon>
        <taxon>Neomoorellales</taxon>
        <taxon>Neomoorellaceae</taxon>
        <taxon>Neomoorella</taxon>
    </lineage>
</organism>
<evidence type="ECO:0000313" key="4">
    <source>
        <dbReference type="Proteomes" id="UP000075670"/>
    </source>
</evidence>
<dbReference type="RefSeq" id="WP_062284717.1">
    <property type="nucleotide sequence ID" value="NZ_LTBC01000008.1"/>
</dbReference>
<feature type="transmembrane region" description="Helical" evidence="1">
    <location>
        <begin position="30"/>
        <end position="49"/>
    </location>
</feature>
<feature type="transmembrane region" description="Helical" evidence="1">
    <location>
        <begin position="80"/>
        <end position="108"/>
    </location>
</feature>
<dbReference type="OrthoDB" id="5519430at2"/>
<evidence type="ECO:0000313" key="3">
    <source>
        <dbReference type="EMBL" id="KYH31762.1"/>
    </source>
</evidence>
<evidence type="ECO:0000256" key="1">
    <source>
        <dbReference type="SAM" id="Phobius"/>
    </source>
</evidence>
<sequence length="146" mass="16378">MKDWAFVTGFLIFALFLTISSWNYPFVSAIYPRLLLICGFVLSIIKIVIKLRNRAPEQVPEETGTSKNLKKMWIYLGNGILYVLLMPVLGFTLSTFVILIALLSLFGIRFKTTLGVAICSSAILYIVFVVLLGIPLPRGIFEELLS</sequence>
<feature type="domain" description="DUF1468" evidence="2">
    <location>
        <begin position="9"/>
        <end position="137"/>
    </location>
</feature>
<dbReference type="InterPro" id="IPR009936">
    <property type="entry name" value="DUF1468"/>
</dbReference>